<evidence type="ECO:0000313" key="4">
    <source>
        <dbReference type="Proteomes" id="UP000011676"/>
    </source>
</evidence>
<reference evidence="3 4" key="1">
    <citation type="journal article" date="2013" name="Mol. Biol. Evol.">
        <title>Evolutionary and population genomics of the cavity causing bacteria Streptococcus mutans.</title>
        <authorList>
            <person name="Cornejo O.E."/>
            <person name="Lefebure T."/>
            <person name="Pavinski Bitar P.D."/>
            <person name="Lang P."/>
            <person name="Richards V.P."/>
            <person name="Eilertson K."/>
            <person name="Do T."/>
            <person name="Beighton D."/>
            <person name="Zeng L."/>
            <person name="Ahn S.J."/>
            <person name="Burne R.A."/>
            <person name="Siepel A."/>
            <person name="Bustamante C.D."/>
            <person name="Stanhope M.J."/>
        </authorList>
    </citation>
    <scope>NUCLEOTIDE SEQUENCE [LARGE SCALE GENOMIC DNA]</scope>
    <source>
        <strain evidence="3 4">SM6</strain>
    </source>
</reference>
<dbReference type="InterPro" id="IPR016979">
    <property type="entry name" value="DUF2129"/>
</dbReference>
<dbReference type="Proteomes" id="UP000011676">
    <property type="component" value="Unassembled WGS sequence"/>
</dbReference>
<dbReference type="SMR" id="A0A829BKA3"/>
<dbReference type="GeneID" id="93858905"/>
<evidence type="ECO:0000256" key="1">
    <source>
        <dbReference type="ARBA" id="ARBA00022490"/>
    </source>
</evidence>
<accession>A0A829BKA3</accession>
<organism evidence="3 4">
    <name type="scientific">Streptococcus mutans SM6</name>
    <dbReference type="NCBI Taxonomy" id="857119"/>
    <lineage>
        <taxon>Bacteria</taxon>
        <taxon>Bacillati</taxon>
        <taxon>Bacillota</taxon>
        <taxon>Bacilli</taxon>
        <taxon>Lactobacillales</taxon>
        <taxon>Streptococcaceae</taxon>
        <taxon>Streptococcus</taxon>
    </lineage>
</organism>
<dbReference type="EMBL" id="AHSR01000041">
    <property type="protein sequence ID" value="EMC22536.1"/>
    <property type="molecule type" value="Genomic_DNA"/>
</dbReference>
<protein>
    <recommendedName>
        <fullName evidence="2">UPF0298 protein SMU82_08475</fullName>
    </recommendedName>
</protein>
<dbReference type="HAMAP" id="MF_01126">
    <property type="entry name" value="UPF0298"/>
    <property type="match status" value="1"/>
</dbReference>
<dbReference type="Pfam" id="PF09902">
    <property type="entry name" value="DUF2129"/>
    <property type="match status" value="1"/>
</dbReference>
<dbReference type="AlphaFoldDB" id="A0A829BKA3"/>
<gene>
    <name evidence="3" type="ORF">SMU82_08475</name>
</gene>
<comment type="subcellular location">
    <subcellularLocation>
        <location evidence="2">Cytoplasm</location>
    </subcellularLocation>
</comment>
<evidence type="ECO:0000313" key="3">
    <source>
        <dbReference type="EMBL" id="EMC22536.1"/>
    </source>
</evidence>
<sequence>MFEKKKRLGLIVYLYYNRDARKLNKYGNVVYHSRRMRYSVLYIAQDETDKIIEEIGALKFVKKVLPSYIDTIDQNFVGSLMR</sequence>
<evidence type="ECO:0000256" key="2">
    <source>
        <dbReference type="HAMAP-Rule" id="MF_01126"/>
    </source>
</evidence>
<name>A0A829BKA3_STRMG</name>
<comment type="similarity">
    <text evidence="2">Belongs to the UPF0298 family.</text>
</comment>
<comment type="caution">
    <text evidence="3">The sequence shown here is derived from an EMBL/GenBank/DDBJ whole genome shotgun (WGS) entry which is preliminary data.</text>
</comment>
<dbReference type="PIRSF" id="PIRSF031653">
    <property type="entry name" value="UCP031653"/>
    <property type="match status" value="1"/>
</dbReference>
<dbReference type="NCBIfam" id="NF002631">
    <property type="entry name" value="PRK02302.1"/>
    <property type="match status" value="1"/>
</dbReference>
<dbReference type="RefSeq" id="WP_002262674.1">
    <property type="nucleotide sequence ID" value="NZ_AHSR01000041.1"/>
</dbReference>
<proteinExistence type="inferred from homology"/>
<dbReference type="GO" id="GO:0005737">
    <property type="term" value="C:cytoplasm"/>
    <property type="evidence" value="ECO:0007669"/>
    <property type="project" value="UniProtKB-SubCell"/>
</dbReference>
<keyword evidence="1 2" id="KW-0963">Cytoplasm</keyword>